<evidence type="ECO:0000256" key="1">
    <source>
        <dbReference type="ARBA" id="ARBA00006484"/>
    </source>
</evidence>
<accession>A0A6S7JT08</accession>
<evidence type="ECO:0000256" key="4">
    <source>
        <dbReference type="ARBA" id="ARBA00026118"/>
    </source>
</evidence>
<evidence type="ECO:0000256" key="2">
    <source>
        <dbReference type="ARBA" id="ARBA00022857"/>
    </source>
</evidence>
<dbReference type="PRINTS" id="PR00080">
    <property type="entry name" value="SDRFAMILY"/>
</dbReference>
<dbReference type="SUPFAM" id="SSF51735">
    <property type="entry name" value="NAD(P)-binding Rossmann-fold domains"/>
    <property type="match status" value="1"/>
</dbReference>
<dbReference type="EMBL" id="CACRXK020010545">
    <property type="protein sequence ID" value="CAB4019602.1"/>
    <property type="molecule type" value="Genomic_DNA"/>
</dbReference>
<dbReference type="InterPro" id="IPR045313">
    <property type="entry name" value="CBR1-like"/>
</dbReference>
<gene>
    <name evidence="5" type="ORF">PACLA_8A083163</name>
</gene>
<dbReference type="OrthoDB" id="419333at2759"/>
<organism evidence="5 6">
    <name type="scientific">Paramuricea clavata</name>
    <name type="common">Red gorgonian</name>
    <name type="synonym">Violescent sea-whip</name>
    <dbReference type="NCBI Taxonomy" id="317549"/>
    <lineage>
        <taxon>Eukaryota</taxon>
        <taxon>Metazoa</taxon>
        <taxon>Cnidaria</taxon>
        <taxon>Anthozoa</taxon>
        <taxon>Octocorallia</taxon>
        <taxon>Malacalcyonacea</taxon>
        <taxon>Plexauridae</taxon>
        <taxon>Paramuricea</taxon>
    </lineage>
</organism>
<sequence length="562" mass="62764">MVRVAVVTGGNRGLGFAIVKKLCETFQGVVILTARDDEKGLAACEVLKKDGFQPDFYQVDVTNENTVEGLKNYIKSQYGGVDVLINNAGIYCGSTSSSSYAEQVRQTVDCDYFGLRNVCKRLFPLLRPFARVVNISSRMGKYSCLNPPAIDRISSPALTEEDLDQIMDQFKSDVRTGVQKQEGWPPDSLLNSWQNSAYCVTKLAVTILTRLQANYFIECGRSSDQILVNACCPGWLQTRLGGPHAPLSAEEGAETPVYLALLPPQTKSPNGKLLFEKKIVPFVKAPCVKLSGVHGHPGRNNDVIFCGSEAQQHVVFFHGDVQDYVENMVAHSSNKAWMQWDLESTSKLLSKRFPSSFIWVVKSSRLHLGTYACYNNFVETSALGVPDHNANIGAIPHLRWLLDSAVRKVLNLEKHEEDVTEDFPIILVGFSHGCVVLNQIVHEIHDIIKSEKTGLLKFIYRINAIHWLDSGHCGQSNAWVTDERLLGSLAETIPRIRVHLTPYQIRDKSRGWIGEEQARFTKILKSRGADIKSQIYFEDQGPSLCNHFKLLETFDPAMSANE</sequence>
<dbReference type="AlphaFoldDB" id="A0A6S7JT08"/>
<evidence type="ECO:0000313" key="6">
    <source>
        <dbReference type="Proteomes" id="UP001152795"/>
    </source>
</evidence>
<evidence type="ECO:0000313" key="5">
    <source>
        <dbReference type="EMBL" id="CAB4019602.1"/>
    </source>
</evidence>
<dbReference type="Pfam" id="PF10561">
    <property type="entry name" value="C2orf69"/>
    <property type="match status" value="2"/>
</dbReference>
<dbReference type="PANTHER" id="PTHR43963:SF6">
    <property type="entry name" value="CHAIN DEHYDROGENASE FAMILY PROTEIN, PUTATIVE (AFU_ORTHOLOGUE AFUA_3G15350)-RELATED"/>
    <property type="match status" value="1"/>
</dbReference>
<dbReference type="EC" id="1.1.1.184" evidence="4"/>
<evidence type="ECO:0000256" key="3">
    <source>
        <dbReference type="ARBA" id="ARBA00023002"/>
    </source>
</evidence>
<comment type="similarity">
    <text evidence="1">Belongs to the short-chain dehydrogenases/reductases (SDR) family.</text>
</comment>
<dbReference type="InterPro" id="IPR002347">
    <property type="entry name" value="SDR_fam"/>
</dbReference>
<keyword evidence="6" id="KW-1185">Reference proteome</keyword>
<name>A0A6S7JT08_PARCT</name>
<dbReference type="Pfam" id="PF00106">
    <property type="entry name" value="adh_short"/>
    <property type="match status" value="1"/>
</dbReference>
<reference evidence="5" key="1">
    <citation type="submission" date="2020-04" db="EMBL/GenBank/DDBJ databases">
        <authorList>
            <person name="Alioto T."/>
            <person name="Alioto T."/>
            <person name="Gomez Garrido J."/>
        </authorList>
    </citation>
    <scope>NUCLEOTIDE SEQUENCE</scope>
    <source>
        <strain evidence="5">A484AB</strain>
    </source>
</reference>
<comment type="caution">
    <text evidence="5">The sequence shown here is derived from an EMBL/GenBank/DDBJ whole genome shotgun (WGS) entry which is preliminary data.</text>
</comment>
<dbReference type="InterPro" id="IPR036291">
    <property type="entry name" value="NAD(P)-bd_dom_sf"/>
</dbReference>
<dbReference type="Gene3D" id="3.40.50.720">
    <property type="entry name" value="NAD(P)-binding Rossmann-like Domain"/>
    <property type="match status" value="1"/>
</dbReference>
<dbReference type="PRINTS" id="PR00081">
    <property type="entry name" value="GDHRDH"/>
</dbReference>
<protein>
    <recommendedName>
        <fullName evidence="4">carbonyl reductase (NADPH)</fullName>
        <ecNumber evidence="4">1.1.1.184</ecNumber>
    </recommendedName>
</protein>
<dbReference type="PANTHER" id="PTHR43963">
    <property type="entry name" value="CARBONYL REDUCTASE 1-RELATED"/>
    <property type="match status" value="1"/>
</dbReference>
<keyword evidence="3" id="KW-0560">Oxidoreductase</keyword>
<dbReference type="PROSITE" id="PS00061">
    <property type="entry name" value="ADH_SHORT"/>
    <property type="match status" value="1"/>
</dbReference>
<dbReference type="CDD" id="cd05324">
    <property type="entry name" value="carb_red_PTCR-like_SDR_c"/>
    <property type="match status" value="1"/>
</dbReference>
<dbReference type="InterPro" id="IPR020904">
    <property type="entry name" value="Sc_DH/Rdtase_CS"/>
</dbReference>
<dbReference type="GO" id="GO:0004090">
    <property type="term" value="F:carbonyl reductase (NADPH) activity"/>
    <property type="evidence" value="ECO:0007669"/>
    <property type="project" value="UniProtKB-EC"/>
</dbReference>
<dbReference type="Proteomes" id="UP001152795">
    <property type="component" value="Unassembled WGS sequence"/>
</dbReference>
<dbReference type="InterPro" id="IPR018881">
    <property type="entry name" value="C2orf69_mit"/>
</dbReference>
<proteinExistence type="inferred from homology"/>
<keyword evidence="2" id="KW-0521">NADP</keyword>